<dbReference type="Proteomes" id="UP001310890">
    <property type="component" value="Unassembled WGS sequence"/>
</dbReference>
<dbReference type="EMBL" id="JAVRRL010000027">
    <property type="protein sequence ID" value="KAK5112932.1"/>
    <property type="molecule type" value="Genomic_DNA"/>
</dbReference>
<reference evidence="2" key="1">
    <citation type="submission" date="2023-08" db="EMBL/GenBank/DDBJ databases">
        <title>Black Yeasts Isolated from many extreme environments.</title>
        <authorList>
            <person name="Coleine C."/>
            <person name="Stajich J.E."/>
            <person name="Selbmann L."/>
        </authorList>
    </citation>
    <scope>NUCLEOTIDE SEQUENCE</scope>
    <source>
        <strain evidence="2">CCFEE 5401</strain>
    </source>
</reference>
<evidence type="ECO:0000313" key="3">
    <source>
        <dbReference type="Proteomes" id="UP001310890"/>
    </source>
</evidence>
<organism evidence="2 3">
    <name type="scientific">Meristemomyces frigidus</name>
    <dbReference type="NCBI Taxonomy" id="1508187"/>
    <lineage>
        <taxon>Eukaryota</taxon>
        <taxon>Fungi</taxon>
        <taxon>Dikarya</taxon>
        <taxon>Ascomycota</taxon>
        <taxon>Pezizomycotina</taxon>
        <taxon>Dothideomycetes</taxon>
        <taxon>Dothideomycetidae</taxon>
        <taxon>Mycosphaerellales</taxon>
        <taxon>Teratosphaeriaceae</taxon>
        <taxon>Meristemomyces</taxon>
    </lineage>
</organism>
<feature type="region of interest" description="Disordered" evidence="1">
    <location>
        <begin position="46"/>
        <end position="85"/>
    </location>
</feature>
<name>A0AAN7TRG6_9PEZI</name>
<dbReference type="AlphaFoldDB" id="A0AAN7TRG6"/>
<comment type="caution">
    <text evidence="2">The sequence shown here is derived from an EMBL/GenBank/DDBJ whole genome shotgun (WGS) entry which is preliminary data.</text>
</comment>
<sequence length="122" mass="12737">MSQKLMRNAAIGAVGIGAFFYLFPRTAAKVPVGNVFETPAVKSVAARHSSGGGSDTHTPGVATQRGDASATVSNQQNPKGVDTEHFKQNMTAQKVAGSEESNAFAGSAFYKAQYGQNNEKGK</sequence>
<evidence type="ECO:0000256" key="1">
    <source>
        <dbReference type="SAM" id="MobiDB-lite"/>
    </source>
</evidence>
<accession>A0AAN7TRG6</accession>
<evidence type="ECO:0000313" key="2">
    <source>
        <dbReference type="EMBL" id="KAK5112932.1"/>
    </source>
</evidence>
<gene>
    <name evidence="2" type="ORF">LTR62_003754</name>
</gene>
<protein>
    <submittedName>
        <fullName evidence="2">Uncharacterized protein</fullName>
    </submittedName>
</protein>
<proteinExistence type="predicted"/>